<dbReference type="OrthoDB" id="6311at2157"/>
<dbReference type="EMBL" id="NXNI01000001">
    <property type="protein sequence ID" value="PCR90871.1"/>
    <property type="molecule type" value="Genomic_DNA"/>
</dbReference>
<protein>
    <recommendedName>
        <fullName evidence="3">DUF1326 domain-containing protein</fullName>
    </recommendedName>
</protein>
<keyword evidence="2" id="KW-1185">Reference proteome</keyword>
<proteinExistence type="predicted"/>
<organism evidence="1 2">
    <name type="scientific">Natrinema ejinorense</name>
    <dbReference type="NCBI Taxonomy" id="373386"/>
    <lineage>
        <taxon>Archaea</taxon>
        <taxon>Methanobacteriati</taxon>
        <taxon>Methanobacteriota</taxon>
        <taxon>Stenosarchaea group</taxon>
        <taxon>Halobacteria</taxon>
        <taxon>Halobacteriales</taxon>
        <taxon>Natrialbaceae</taxon>
        <taxon>Natrinema</taxon>
    </lineage>
</organism>
<comment type="caution">
    <text evidence="1">The sequence shown here is derived from an EMBL/GenBank/DDBJ whole genome shotgun (WGS) entry which is preliminary data.</text>
</comment>
<name>A0A2A5QVJ7_9EURY</name>
<dbReference type="RefSeq" id="WP_097379818.1">
    <property type="nucleotide sequence ID" value="NZ_NXNI01000001.1"/>
</dbReference>
<evidence type="ECO:0008006" key="3">
    <source>
        <dbReference type="Google" id="ProtNLM"/>
    </source>
</evidence>
<dbReference type="InterPro" id="IPR009758">
    <property type="entry name" value="DUF1326"/>
</dbReference>
<dbReference type="Proteomes" id="UP000219689">
    <property type="component" value="Unassembled WGS sequence"/>
</dbReference>
<sequence length="203" mass="21801">MPQDWTIEGEYVETCNCDVACQCLWLEPPDDDACTASLAWKIRDGQYGPVDLSGLHVAMLARSEAGVMFDPDVAWQMVLLVDETASSDQQAAIEDIYLGRAGGIFAALADTHVERAEVTTAPISISRADGEIVATAGDIVSMEVVEKPGFNEDVGTVSPHPLAKDMTPKVGKSTTADVSYSDEFAWDVAGNNSYFSEFELANA</sequence>
<dbReference type="Pfam" id="PF07040">
    <property type="entry name" value="DUF1326"/>
    <property type="match status" value="1"/>
</dbReference>
<accession>A0A2A5QVJ7</accession>
<gene>
    <name evidence="1" type="ORF">CP557_10290</name>
</gene>
<dbReference type="AlphaFoldDB" id="A0A2A5QVJ7"/>
<evidence type="ECO:0000313" key="2">
    <source>
        <dbReference type="Proteomes" id="UP000219689"/>
    </source>
</evidence>
<reference evidence="1 2" key="1">
    <citation type="submission" date="2017-09" db="EMBL/GenBank/DDBJ databases">
        <title>Genome sequences of Natrinema ejinorence JCM 13890T.</title>
        <authorList>
            <person name="Roh S.W."/>
            <person name="Kim Y.B."/>
            <person name="Kim J.Y."/>
        </authorList>
    </citation>
    <scope>NUCLEOTIDE SEQUENCE [LARGE SCALE GENOMIC DNA]</scope>
    <source>
        <strain evidence="1 2">JCM 13890</strain>
    </source>
</reference>
<evidence type="ECO:0000313" key="1">
    <source>
        <dbReference type="EMBL" id="PCR90871.1"/>
    </source>
</evidence>